<keyword evidence="2" id="KW-1185">Reference proteome</keyword>
<gene>
    <name evidence="1" type="ORF">SfMu_05</name>
</gene>
<dbReference type="OrthoDB" id="20740at10239"/>
<sequence>MMARNIKMATDAQNWLQARGSHVNESYLGVARPILEITYPPVELVKSAVRIMEHKSGVARSVWTARLNGCQIIWR</sequence>
<accession>A0A0C4UQY4</accession>
<dbReference type="KEGG" id="vg:24724632"/>
<reference evidence="1 2" key="1">
    <citation type="journal article" date="2015" name="PLoS ONE">
        <title>Identification and Molecular Characterisation of a Novel Mu-Like Bacteriophage, SfMu, of Shigella flexneri.</title>
        <authorList>
            <person name="Jakhetia R."/>
            <person name="Verma N."/>
        </authorList>
    </citation>
    <scope>NUCLEOTIDE SEQUENCE [LARGE SCALE GENOMIC DNA]</scope>
</reference>
<protein>
    <recommendedName>
        <fullName evidence="3">Kil protein</fullName>
    </recommendedName>
</protein>
<name>A0A0C4UQY4_9CAUD</name>
<proteinExistence type="predicted"/>
<dbReference type="EMBL" id="KP010268">
    <property type="protein sequence ID" value="AIY32304.1"/>
    <property type="molecule type" value="Genomic_DNA"/>
</dbReference>
<organism evidence="1 2">
    <name type="scientific">Shigella phage SfMu</name>
    <dbReference type="NCBI Taxonomy" id="1567022"/>
    <lineage>
        <taxon>Viruses</taxon>
        <taxon>Duplodnaviria</taxon>
        <taxon>Heunggongvirae</taxon>
        <taxon>Uroviricota</taxon>
        <taxon>Caudoviricetes</taxon>
        <taxon>Muvirus</taxon>
        <taxon>Muvirus SfMu</taxon>
    </lineage>
</organism>
<dbReference type="GeneID" id="24724632"/>
<evidence type="ECO:0000313" key="2">
    <source>
        <dbReference type="Proteomes" id="UP000032404"/>
    </source>
</evidence>
<evidence type="ECO:0008006" key="3">
    <source>
        <dbReference type="Google" id="ProtNLM"/>
    </source>
</evidence>
<dbReference type="Proteomes" id="UP000032404">
    <property type="component" value="Segment"/>
</dbReference>
<evidence type="ECO:0000313" key="1">
    <source>
        <dbReference type="EMBL" id="AIY32304.1"/>
    </source>
</evidence>
<dbReference type="RefSeq" id="YP_009152191.1">
    <property type="nucleotide sequence ID" value="NC_027382.1"/>
</dbReference>